<dbReference type="InterPro" id="IPR011009">
    <property type="entry name" value="Kinase-like_dom_sf"/>
</dbReference>
<gene>
    <name evidence="2" type="ORF">ACH4TF_26135</name>
</gene>
<feature type="compositionally biased region" description="Low complexity" evidence="1">
    <location>
        <begin position="155"/>
        <end position="177"/>
    </location>
</feature>
<evidence type="ECO:0000313" key="2">
    <source>
        <dbReference type="EMBL" id="MFI0913902.1"/>
    </source>
</evidence>
<evidence type="ECO:0008006" key="4">
    <source>
        <dbReference type="Google" id="ProtNLM"/>
    </source>
</evidence>
<feature type="region of interest" description="Disordered" evidence="1">
    <location>
        <begin position="153"/>
        <end position="177"/>
    </location>
</feature>
<comment type="caution">
    <text evidence="2">The sequence shown here is derived from an EMBL/GenBank/DDBJ whole genome shotgun (WGS) entry which is preliminary data.</text>
</comment>
<dbReference type="EMBL" id="JBIRRB010000010">
    <property type="protein sequence ID" value="MFI0913902.1"/>
    <property type="molecule type" value="Genomic_DNA"/>
</dbReference>
<protein>
    <recommendedName>
        <fullName evidence="4">Aminoglycoside phosphotransferase domain-containing protein</fullName>
    </recommendedName>
</protein>
<proteinExistence type="predicted"/>
<dbReference type="Gene3D" id="3.90.1200.10">
    <property type="match status" value="1"/>
</dbReference>
<sequence length="177" mass="18782">MSRVLAHGDLPASLSCVATTRLHGPPASESKDVKAAHYLGQVAGHLHRLPEEAWTGLPRFGRTVAALDTADDSAHEHLARALNQAGHHRRGCTMAFVHGNLHAATVRIGPGRRPALQVADFPSCGIGCPDEDLGTLYVHHLLDGHWSDIWAPTRTSPAGPSTWTTSPGTPPATRDGP</sequence>
<dbReference type="Proteomes" id="UP001611162">
    <property type="component" value="Unassembled WGS sequence"/>
</dbReference>
<reference evidence="2 3" key="1">
    <citation type="submission" date="2024-10" db="EMBL/GenBank/DDBJ databases">
        <title>The Natural Products Discovery Center: Release of the First 8490 Sequenced Strains for Exploring Actinobacteria Biosynthetic Diversity.</title>
        <authorList>
            <person name="Kalkreuter E."/>
            <person name="Kautsar S.A."/>
            <person name="Yang D."/>
            <person name="Bader C.D."/>
            <person name="Teijaro C.N."/>
            <person name="Fluegel L."/>
            <person name="Davis C.M."/>
            <person name="Simpson J.R."/>
            <person name="Lauterbach L."/>
            <person name="Steele A.D."/>
            <person name="Gui C."/>
            <person name="Meng S."/>
            <person name="Li G."/>
            <person name="Viehrig K."/>
            <person name="Ye F."/>
            <person name="Su P."/>
            <person name="Kiefer A.F."/>
            <person name="Nichols A."/>
            <person name="Cepeda A.J."/>
            <person name="Yan W."/>
            <person name="Fan B."/>
            <person name="Jiang Y."/>
            <person name="Adhikari A."/>
            <person name="Zheng C.-J."/>
            <person name="Schuster L."/>
            <person name="Cowan T.M."/>
            <person name="Smanski M.J."/>
            <person name="Chevrette M.G."/>
            <person name="De Carvalho L.P.S."/>
            <person name="Shen B."/>
        </authorList>
    </citation>
    <scope>NUCLEOTIDE SEQUENCE [LARGE SCALE GENOMIC DNA]</scope>
    <source>
        <strain evidence="2 3">NPDC020979</strain>
    </source>
</reference>
<dbReference type="RefSeq" id="WP_397614052.1">
    <property type="nucleotide sequence ID" value="NZ_JBIRRB010000010.1"/>
</dbReference>
<evidence type="ECO:0000313" key="3">
    <source>
        <dbReference type="Proteomes" id="UP001611162"/>
    </source>
</evidence>
<keyword evidence="3" id="KW-1185">Reference proteome</keyword>
<organism evidence="2 3">
    <name type="scientific">Streptomyces abikoensis</name>
    <dbReference type="NCBI Taxonomy" id="97398"/>
    <lineage>
        <taxon>Bacteria</taxon>
        <taxon>Bacillati</taxon>
        <taxon>Actinomycetota</taxon>
        <taxon>Actinomycetes</taxon>
        <taxon>Kitasatosporales</taxon>
        <taxon>Streptomycetaceae</taxon>
        <taxon>Streptomyces</taxon>
    </lineage>
</organism>
<dbReference type="SUPFAM" id="SSF56112">
    <property type="entry name" value="Protein kinase-like (PK-like)"/>
    <property type="match status" value="1"/>
</dbReference>
<evidence type="ECO:0000256" key="1">
    <source>
        <dbReference type="SAM" id="MobiDB-lite"/>
    </source>
</evidence>
<accession>A0ABW7TC33</accession>
<name>A0ABW7TC33_9ACTN</name>